<sequence>MRSSIKSLAVTLSAVAAVVVAPLACDFQGPGHTWAFGSVQRDVLPASTPGEEVGSATASVVPQEVLPTPDTTSRHSAVPGTPGLVVAGAVPAGPVPANLQSPVAAVPESASTSGQAAWATSAAAAADAATPGSSAIDPLVIPTIDLPVDLLAVSPSPVDLPGTSPSPIDPAVGVVTVTPAPVIDQPLPADVGPAAAGSGADAPQTGGQGGGGVGSGMGGDLPPETLPEPSYPQCPITDAGAWWTEPSDPYTCLPPQSIPFHEPTPPGIPPELLEPIFEEPGTGSDAAGVEAQEVRPAGN</sequence>
<feature type="compositionally biased region" description="Low complexity" evidence="1">
    <location>
        <begin position="270"/>
        <end position="281"/>
    </location>
</feature>
<proteinExistence type="predicted"/>
<organism evidence="3 4">
    <name type="scientific">Arthrobacter cheniae</name>
    <dbReference type="NCBI Taxonomy" id="1258888"/>
    <lineage>
        <taxon>Bacteria</taxon>
        <taxon>Bacillati</taxon>
        <taxon>Actinomycetota</taxon>
        <taxon>Actinomycetes</taxon>
        <taxon>Micrococcales</taxon>
        <taxon>Micrococcaceae</taxon>
        <taxon>Arthrobacter</taxon>
    </lineage>
</organism>
<evidence type="ECO:0000313" key="3">
    <source>
        <dbReference type="EMBL" id="RJT81984.1"/>
    </source>
</evidence>
<keyword evidence="2" id="KW-0732">Signal</keyword>
<evidence type="ECO:0000256" key="2">
    <source>
        <dbReference type="SAM" id="SignalP"/>
    </source>
</evidence>
<evidence type="ECO:0000313" key="4">
    <source>
        <dbReference type="Proteomes" id="UP000272560"/>
    </source>
</evidence>
<feature type="compositionally biased region" description="Gly residues" evidence="1">
    <location>
        <begin position="206"/>
        <end position="219"/>
    </location>
</feature>
<feature type="region of interest" description="Disordered" evidence="1">
    <location>
        <begin position="185"/>
        <end position="299"/>
    </location>
</feature>
<dbReference type="OrthoDB" id="4953801at2"/>
<protein>
    <submittedName>
        <fullName evidence="3">Uncharacterized protein</fullName>
    </submittedName>
</protein>
<feature type="chain" id="PRO_5039212373" evidence="2">
    <location>
        <begin position="17"/>
        <end position="299"/>
    </location>
</feature>
<comment type="caution">
    <text evidence="3">The sequence shown here is derived from an EMBL/GenBank/DDBJ whole genome shotgun (WGS) entry which is preliminary data.</text>
</comment>
<dbReference type="RefSeq" id="WP_120147804.1">
    <property type="nucleotide sequence ID" value="NZ_QZVT01000002.1"/>
</dbReference>
<evidence type="ECO:0000256" key="1">
    <source>
        <dbReference type="SAM" id="MobiDB-lite"/>
    </source>
</evidence>
<reference evidence="3 4" key="1">
    <citation type="submission" date="2018-09" db="EMBL/GenBank/DDBJ databases">
        <title>Novel species of Arthrobacter.</title>
        <authorList>
            <person name="Liu Q."/>
            <person name="Xin Y.-H."/>
        </authorList>
    </citation>
    <scope>NUCLEOTIDE SEQUENCE [LARGE SCALE GENOMIC DNA]</scope>
    <source>
        <strain evidence="3 4">Hz2</strain>
    </source>
</reference>
<dbReference type="Proteomes" id="UP000272560">
    <property type="component" value="Unassembled WGS sequence"/>
</dbReference>
<name>A0A3A5M628_9MICC</name>
<dbReference type="EMBL" id="QZVT01000002">
    <property type="protein sequence ID" value="RJT81984.1"/>
    <property type="molecule type" value="Genomic_DNA"/>
</dbReference>
<feature type="signal peptide" evidence="2">
    <location>
        <begin position="1"/>
        <end position="16"/>
    </location>
</feature>
<accession>A0A3A5M628</accession>
<dbReference type="AlphaFoldDB" id="A0A3A5M628"/>
<gene>
    <name evidence="3" type="ORF">D6T63_04375</name>
</gene>
<feature type="compositionally biased region" description="Low complexity" evidence="1">
    <location>
        <begin position="185"/>
        <end position="203"/>
    </location>
</feature>
<keyword evidence="4" id="KW-1185">Reference proteome</keyword>